<dbReference type="SUPFAM" id="SSF56672">
    <property type="entry name" value="DNA/RNA polymerases"/>
    <property type="match status" value="1"/>
</dbReference>
<dbReference type="GO" id="GO:0005634">
    <property type="term" value="C:nucleus"/>
    <property type="evidence" value="ECO:0007669"/>
    <property type="project" value="TreeGrafter"/>
</dbReference>
<feature type="region of interest" description="Disordered" evidence="13">
    <location>
        <begin position="572"/>
        <end position="626"/>
    </location>
</feature>
<dbReference type="Pfam" id="PF11798">
    <property type="entry name" value="IMS_HHH"/>
    <property type="match status" value="1"/>
</dbReference>
<keyword evidence="11" id="KW-0234">DNA repair</keyword>
<evidence type="ECO:0000256" key="11">
    <source>
        <dbReference type="ARBA" id="ARBA00023204"/>
    </source>
</evidence>
<protein>
    <recommendedName>
        <fullName evidence="3">DNA polymerase kappa</fullName>
        <ecNumber evidence="2">2.7.7.7</ecNumber>
    </recommendedName>
</protein>
<dbReference type="PANTHER" id="PTHR11076">
    <property type="entry name" value="DNA REPAIR POLYMERASE UMUC / TRANSFERASE FAMILY MEMBER"/>
    <property type="match status" value="1"/>
</dbReference>
<keyword evidence="6" id="KW-0235">DNA replication</keyword>
<dbReference type="GO" id="GO:0006281">
    <property type="term" value="P:DNA repair"/>
    <property type="evidence" value="ECO:0007669"/>
    <property type="project" value="UniProtKB-KW"/>
</dbReference>
<comment type="similarity">
    <text evidence="1">Belongs to the DNA polymerase type-Y family.</text>
</comment>
<dbReference type="InterPro" id="IPR017961">
    <property type="entry name" value="DNA_pol_Y-fam_little_finger"/>
</dbReference>
<evidence type="ECO:0000313" key="16">
    <source>
        <dbReference type="Proteomes" id="UP000765509"/>
    </source>
</evidence>
<evidence type="ECO:0000256" key="2">
    <source>
        <dbReference type="ARBA" id="ARBA00012417"/>
    </source>
</evidence>
<dbReference type="Gene3D" id="1.10.150.810">
    <property type="match status" value="1"/>
</dbReference>
<evidence type="ECO:0000256" key="9">
    <source>
        <dbReference type="ARBA" id="ARBA00022842"/>
    </source>
</evidence>
<dbReference type="InterPro" id="IPR022880">
    <property type="entry name" value="DNApol_IV"/>
</dbReference>
<evidence type="ECO:0000256" key="5">
    <source>
        <dbReference type="ARBA" id="ARBA00022695"/>
    </source>
</evidence>
<dbReference type="GO" id="GO:0003684">
    <property type="term" value="F:damaged DNA binding"/>
    <property type="evidence" value="ECO:0007669"/>
    <property type="project" value="InterPro"/>
</dbReference>
<dbReference type="InterPro" id="IPR024728">
    <property type="entry name" value="PolY_HhH_motif"/>
</dbReference>
<evidence type="ECO:0000256" key="7">
    <source>
        <dbReference type="ARBA" id="ARBA00022723"/>
    </source>
</evidence>
<feature type="region of interest" description="Disordered" evidence="13">
    <location>
        <begin position="1"/>
        <end position="33"/>
    </location>
</feature>
<dbReference type="InterPro" id="IPR001126">
    <property type="entry name" value="UmuC"/>
</dbReference>
<proteinExistence type="inferred from homology"/>
<dbReference type="InterPro" id="IPR050116">
    <property type="entry name" value="DNA_polymerase-Y"/>
</dbReference>
<dbReference type="Gene3D" id="3.30.70.270">
    <property type="match status" value="1"/>
</dbReference>
<evidence type="ECO:0000256" key="10">
    <source>
        <dbReference type="ARBA" id="ARBA00022932"/>
    </source>
</evidence>
<evidence type="ECO:0000256" key="6">
    <source>
        <dbReference type="ARBA" id="ARBA00022705"/>
    </source>
</evidence>
<dbReference type="CDD" id="cd03586">
    <property type="entry name" value="PolY_Pol_IV_kappa"/>
    <property type="match status" value="1"/>
</dbReference>
<dbReference type="Pfam" id="PF11799">
    <property type="entry name" value="IMS_C"/>
    <property type="match status" value="1"/>
</dbReference>
<comment type="caution">
    <text evidence="15">The sequence shown here is derived from an EMBL/GenBank/DDBJ whole genome shotgun (WGS) entry which is preliminary data.</text>
</comment>
<dbReference type="Proteomes" id="UP000765509">
    <property type="component" value="Unassembled WGS sequence"/>
</dbReference>
<keyword evidence="8" id="KW-0227">DNA damage</keyword>
<dbReference type="InterPro" id="IPR043502">
    <property type="entry name" value="DNA/RNA_pol_sf"/>
</dbReference>
<reference evidence="15" key="1">
    <citation type="submission" date="2021-03" db="EMBL/GenBank/DDBJ databases">
        <title>Draft genome sequence of rust myrtle Austropuccinia psidii MF-1, a brazilian biotype.</title>
        <authorList>
            <person name="Quecine M.C."/>
            <person name="Pachon D.M.R."/>
            <person name="Bonatelli M.L."/>
            <person name="Correr F.H."/>
            <person name="Franceschini L.M."/>
            <person name="Leite T.F."/>
            <person name="Margarido G.R.A."/>
            <person name="Almeida C.A."/>
            <person name="Ferrarezi J.A."/>
            <person name="Labate C.A."/>
        </authorList>
    </citation>
    <scope>NUCLEOTIDE SEQUENCE</scope>
    <source>
        <strain evidence="15">MF-1</strain>
    </source>
</reference>
<dbReference type="PANTHER" id="PTHR11076:SF33">
    <property type="entry name" value="DNA POLYMERASE KAPPA"/>
    <property type="match status" value="1"/>
</dbReference>
<dbReference type="SUPFAM" id="SSF100879">
    <property type="entry name" value="Lesion bypass DNA polymerase (Y-family), little finger domain"/>
    <property type="match status" value="1"/>
</dbReference>
<feature type="compositionally biased region" description="Polar residues" evidence="13">
    <location>
        <begin position="575"/>
        <end position="584"/>
    </location>
</feature>
<dbReference type="GO" id="GO:0042276">
    <property type="term" value="P:error-prone translesion synthesis"/>
    <property type="evidence" value="ECO:0007669"/>
    <property type="project" value="TreeGrafter"/>
</dbReference>
<keyword evidence="4" id="KW-0808">Transferase</keyword>
<dbReference type="FunFam" id="3.30.1490.100:FF:000004">
    <property type="entry name" value="DNA polymerase IV"/>
    <property type="match status" value="1"/>
</dbReference>
<keyword evidence="10" id="KW-0239">DNA-directed DNA polymerase</keyword>
<feature type="domain" description="UmuC" evidence="14">
    <location>
        <begin position="146"/>
        <end position="325"/>
    </location>
</feature>
<dbReference type="FunFam" id="3.40.1170.60:FF:000014">
    <property type="entry name" value="Related to DNA polymerase kappa"/>
    <property type="match status" value="1"/>
</dbReference>
<dbReference type="InterPro" id="IPR036775">
    <property type="entry name" value="DNA_pol_Y-fam_lit_finger_sf"/>
</dbReference>
<dbReference type="AlphaFoldDB" id="A0A9Q3CLX3"/>
<keyword evidence="5" id="KW-0548">Nucleotidyltransferase</keyword>
<dbReference type="EC" id="2.7.7.7" evidence="2"/>
<dbReference type="PROSITE" id="PS50173">
    <property type="entry name" value="UMUC"/>
    <property type="match status" value="1"/>
</dbReference>
<sequence length="626" mass="69796">MNSIADSQPEACLSNPPTQLVQPKPSDNSMADAIPINKTQSNQDLSGKSSISQSLLHRLAGPSSNKAGLIRDPDEVAKIIYECSKGSKYFLNEQAKDTRMNAQIDQLLKKLEHQLQLRKGNLDFEEQEATRLFEALERSRVLDQIIVCVDADAFFCSVEEKHDPSLKGKAFAVGSTVLTTASYEARKWGCRSAMAGHIAVKLCPHLKFVEPDFAKYQDASDSIMEILRRYDPNLAPMSLDECFMNLTTYCHQRNLSAVDVVASMRQEILEGTGLSVSAGIGPNVMIAKIAADINKPNGQFFCPLTKESAMEFMTNLSVRKVPGIGRVTERWLEAMGVRKCGDIWDQRAKLLLMRSEVGLDLLIRAYLGLGETEVKSRQRESRQSVGCESSFKAITKNEEFFEKLSQLSHDLAKDLSRLGFAGRTLTLKLKLDTFEVLSRSITPASLGRKLLSSADDLYKYSKLLLDREIDNRRSAFDQGKSVPGCGGTRELSIRLLGIKVSQLQDMQQLSNQTNLLEKWIAQPPEPPDTIQPPGSTKENWACPVCNETFTYHNIARVNEHVDLCLWKNSEESRSPEATSRVTQTPEKKELKRPNSPQNHSDGGKSSKGKKSKSRSILDWYGGKQSK</sequence>
<comment type="catalytic activity">
    <reaction evidence="12">
        <text>DNA(n) + a 2'-deoxyribonucleoside 5'-triphosphate = DNA(n+1) + diphosphate</text>
        <dbReference type="Rhea" id="RHEA:22508"/>
        <dbReference type="Rhea" id="RHEA-COMP:17339"/>
        <dbReference type="Rhea" id="RHEA-COMP:17340"/>
        <dbReference type="ChEBI" id="CHEBI:33019"/>
        <dbReference type="ChEBI" id="CHEBI:61560"/>
        <dbReference type="ChEBI" id="CHEBI:173112"/>
        <dbReference type="EC" id="2.7.7.7"/>
    </reaction>
</comment>
<evidence type="ECO:0000256" key="1">
    <source>
        <dbReference type="ARBA" id="ARBA00010945"/>
    </source>
</evidence>
<dbReference type="GO" id="GO:0003887">
    <property type="term" value="F:DNA-directed DNA polymerase activity"/>
    <property type="evidence" value="ECO:0007669"/>
    <property type="project" value="UniProtKB-KW"/>
</dbReference>
<keyword evidence="7" id="KW-0479">Metal-binding</keyword>
<evidence type="ECO:0000256" key="4">
    <source>
        <dbReference type="ARBA" id="ARBA00022679"/>
    </source>
</evidence>
<dbReference type="GO" id="GO:0046872">
    <property type="term" value="F:metal ion binding"/>
    <property type="evidence" value="ECO:0007669"/>
    <property type="project" value="UniProtKB-KW"/>
</dbReference>
<evidence type="ECO:0000313" key="15">
    <source>
        <dbReference type="EMBL" id="MBW0485340.1"/>
    </source>
</evidence>
<gene>
    <name evidence="15" type="ORF">O181_025055</name>
</gene>
<dbReference type="GO" id="GO:0006260">
    <property type="term" value="P:DNA replication"/>
    <property type="evidence" value="ECO:0007669"/>
    <property type="project" value="UniProtKB-KW"/>
</dbReference>
<dbReference type="Gene3D" id="1.10.150.20">
    <property type="entry name" value="5' to 3' exonuclease, C-terminal subdomain"/>
    <property type="match status" value="1"/>
</dbReference>
<dbReference type="OrthoDB" id="1747274at2759"/>
<name>A0A9Q3CLX3_9BASI</name>
<dbReference type="EMBL" id="AVOT02008118">
    <property type="protein sequence ID" value="MBW0485340.1"/>
    <property type="molecule type" value="Genomic_DNA"/>
</dbReference>
<dbReference type="Pfam" id="PF00817">
    <property type="entry name" value="IMS"/>
    <property type="match status" value="1"/>
</dbReference>
<dbReference type="Gene3D" id="3.30.1490.100">
    <property type="entry name" value="DNA polymerase, Y-family, little finger domain"/>
    <property type="match status" value="1"/>
</dbReference>
<keyword evidence="16" id="KW-1185">Reference proteome</keyword>
<keyword evidence="9" id="KW-0460">Magnesium</keyword>
<evidence type="ECO:0000259" key="14">
    <source>
        <dbReference type="PROSITE" id="PS50173"/>
    </source>
</evidence>
<dbReference type="InterPro" id="IPR043128">
    <property type="entry name" value="Rev_trsase/Diguanyl_cyclase"/>
</dbReference>
<evidence type="ECO:0000256" key="12">
    <source>
        <dbReference type="ARBA" id="ARBA00049244"/>
    </source>
</evidence>
<dbReference type="GO" id="GO:0070987">
    <property type="term" value="P:error-free translesion synthesis"/>
    <property type="evidence" value="ECO:0007669"/>
    <property type="project" value="UniProtKB-ARBA"/>
</dbReference>
<evidence type="ECO:0000256" key="8">
    <source>
        <dbReference type="ARBA" id="ARBA00022763"/>
    </source>
</evidence>
<feature type="compositionally biased region" description="Polar residues" evidence="13">
    <location>
        <begin position="15"/>
        <end position="29"/>
    </location>
</feature>
<evidence type="ECO:0000256" key="3">
    <source>
        <dbReference type="ARBA" id="ARBA00016178"/>
    </source>
</evidence>
<accession>A0A9Q3CLX3</accession>
<organism evidence="15 16">
    <name type="scientific">Austropuccinia psidii MF-1</name>
    <dbReference type="NCBI Taxonomy" id="1389203"/>
    <lineage>
        <taxon>Eukaryota</taxon>
        <taxon>Fungi</taxon>
        <taxon>Dikarya</taxon>
        <taxon>Basidiomycota</taxon>
        <taxon>Pucciniomycotina</taxon>
        <taxon>Pucciniomycetes</taxon>
        <taxon>Pucciniales</taxon>
        <taxon>Sphaerophragmiaceae</taxon>
        <taxon>Austropuccinia</taxon>
    </lineage>
</organism>
<dbReference type="Gene3D" id="3.40.1170.60">
    <property type="match status" value="1"/>
</dbReference>
<evidence type="ECO:0000256" key="13">
    <source>
        <dbReference type="SAM" id="MobiDB-lite"/>
    </source>
</evidence>